<proteinExistence type="inferred from homology"/>
<organism evidence="8 9">
    <name type="scientific">Ziziphus jujuba</name>
    <name type="common">Chinese jujube</name>
    <name type="synonym">Ziziphus sativa</name>
    <dbReference type="NCBI Taxonomy" id="326968"/>
    <lineage>
        <taxon>Eukaryota</taxon>
        <taxon>Viridiplantae</taxon>
        <taxon>Streptophyta</taxon>
        <taxon>Embryophyta</taxon>
        <taxon>Tracheophyta</taxon>
        <taxon>Spermatophyta</taxon>
        <taxon>Magnoliopsida</taxon>
        <taxon>eudicotyledons</taxon>
        <taxon>Gunneridae</taxon>
        <taxon>Pentapetalae</taxon>
        <taxon>rosids</taxon>
        <taxon>fabids</taxon>
        <taxon>Rosales</taxon>
        <taxon>Rhamnaceae</taxon>
        <taxon>Paliureae</taxon>
        <taxon>Ziziphus</taxon>
    </lineage>
</organism>
<dbReference type="InterPro" id="IPR007641">
    <property type="entry name" value="RNA_pol_Rpb2_7"/>
</dbReference>
<dbReference type="Gene3D" id="3.90.1800.10">
    <property type="entry name" value="RNA polymerase alpha subunit dimerisation domain"/>
    <property type="match status" value="1"/>
</dbReference>
<keyword evidence="4" id="KW-0808">Transferase</keyword>
<dbReference type="SUPFAM" id="SSF64484">
    <property type="entry name" value="beta and beta-prime subunits of DNA dependent RNA-polymerase"/>
    <property type="match status" value="2"/>
</dbReference>
<reference evidence="9" key="1">
    <citation type="submission" date="2025-08" db="UniProtKB">
        <authorList>
            <consortium name="RefSeq"/>
        </authorList>
    </citation>
    <scope>IDENTIFICATION</scope>
    <source>
        <tissue evidence="9">Seedling</tissue>
    </source>
</reference>
<dbReference type="EC" id="2.7.7.6" evidence="2"/>
<name>A0ABM3ZWT6_ZIZJJ</name>
<keyword evidence="3" id="KW-0240">DNA-directed RNA polymerase</keyword>
<dbReference type="Proteomes" id="UP001652623">
    <property type="component" value="Chromosome 11"/>
</dbReference>
<evidence type="ECO:0000256" key="5">
    <source>
        <dbReference type="ARBA" id="ARBA00022695"/>
    </source>
</evidence>
<dbReference type="RefSeq" id="XP_060668922.1">
    <property type="nucleotide sequence ID" value="XM_060812939.1"/>
</dbReference>
<accession>A0ABM3ZWT6</accession>
<gene>
    <name evidence="9" type="primary">LOC125420563</name>
</gene>
<sequence length="180" mass="20138">MSSNMQRQAVPISQSEKCIVGTGLECQVALDFGVLAVAEHEGKIIYIDTDKIFLLGNGDTLSIPLVIYQRSNKILVCIKKLKLRERKGQAGGQWVGEIEVWALEGFGVAYILQKMLTYKSDHISARQEVPGTTIIGRTIPKPEDAPESFQFLVRELRSLALKLKHFLVSEKNLQINRKDA</sequence>
<protein>
    <recommendedName>
        <fullName evidence="2">DNA-directed RNA polymerase</fullName>
        <ecNumber evidence="2">2.7.7.6</ecNumber>
    </recommendedName>
</protein>
<comment type="similarity">
    <text evidence="1">Belongs to the RNA polymerase beta chain family.</text>
</comment>
<evidence type="ECO:0000259" key="7">
    <source>
        <dbReference type="Pfam" id="PF04560"/>
    </source>
</evidence>
<keyword evidence="8" id="KW-1185">Reference proteome</keyword>
<dbReference type="PANTHER" id="PTHR20856">
    <property type="entry name" value="DNA-DIRECTED RNA POLYMERASE I SUBUNIT 2"/>
    <property type="match status" value="1"/>
</dbReference>
<evidence type="ECO:0000313" key="8">
    <source>
        <dbReference type="Proteomes" id="UP001652623"/>
    </source>
</evidence>
<keyword evidence="6" id="KW-0804">Transcription</keyword>
<dbReference type="InterPro" id="IPR015712">
    <property type="entry name" value="DNA-dir_RNA_pol_su2"/>
</dbReference>
<evidence type="ECO:0000313" key="9">
    <source>
        <dbReference type="RefSeq" id="XP_060668922.1"/>
    </source>
</evidence>
<evidence type="ECO:0000256" key="3">
    <source>
        <dbReference type="ARBA" id="ARBA00022478"/>
    </source>
</evidence>
<feature type="domain" description="RNA polymerase Rpb2" evidence="7">
    <location>
        <begin position="91"/>
        <end position="166"/>
    </location>
</feature>
<evidence type="ECO:0000256" key="2">
    <source>
        <dbReference type="ARBA" id="ARBA00012418"/>
    </source>
</evidence>
<dbReference type="Pfam" id="PF04560">
    <property type="entry name" value="RNA_pol_Rpb2_7"/>
    <property type="match status" value="1"/>
</dbReference>
<evidence type="ECO:0000256" key="1">
    <source>
        <dbReference type="ARBA" id="ARBA00006835"/>
    </source>
</evidence>
<evidence type="ECO:0000256" key="6">
    <source>
        <dbReference type="ARBA" id="ARBA00023163"/>
    </source>
</evidence>
<keyword evidence="5" id="KW-0548">Nucleotidyltransferase</keyword>
<dbReference type="GeneID" id="125420563"/>
<evidence type="ECO:0000256" key="4">
    <source>
        <dbReference type="ARBA" id="ARBA00022679"/>
    </source>
</evidence>